<evidence type="ECO:0000313" key="6">
    <source>
        <dbReference type="Proteomes" id="UP000007819"/>
    </source>
</evidence>
<dbReference type="RefSeq" id="XP_029341356.1">
    <property type="nucleotide sequence ID" value="XM_029485496.1"/>
</dbReference>
<evidence type="ECO:0000256" key="1">
    <source>
        <dbReference type="ARBA" id="ARBA00022723"/>
    </source>
</evidence>
<keyword evidence="3" id="KW-0862">Zinc</keyword>
<protein>
    <recommendedName>
        <fullName evidence="4">FLYWCH-type domain-containing protein</fullName>
    </recommendedName>
</protein>
<evidence type="ECO:0000256" key="3">
    <source>
        <dbReference type="ARBA" id="ARBA00022833"/>
    </source>
</evidence>
<accession>A0A8R2NJL2</accession>
<dbReference type="KEGG" id="api:115033246"/>
<dbReference type="InterPro" id="IPR007588">
    <property type="entry name" value="Znf_FLYWCH"/>
</dbReference>
<keyword evidence="1" id="KW-0479">Metal-binding</keyword>
<evidence type="ECO:0000259" key="4">
    <source>
        <dbReference type="Pfam" id="PF04500"/>
    </source>
</evidence>
<name>A0A8R2NJL2_ACYPI</name>
<dbReference type="OrthoDB" id="6593772at2759"/>
<keyword evidence="2" id="KW-0863">Zinc-finger</keyword>
<dbReference type="Pfam" id="PF04500">
    <property type="entry name" value="FLYWCH"/>
    <property type="match status" value="1"/>
</dbReference>
<dbReference type="EnsemblMetazoa" id="XM_029485496.1">
    <property type="protein sequence ID" value="XP_029341356.1"/>
    <property type="gene ID" value="LOC115033246"/>
</dbReference>
<dbReference type="GO" id="GO:0008270">
    <property type="term" value="F:zinc ion binding"/>
    <property type="evidence" value="ECO:0007669"/>
    <property type="project" value="UniProtKB-KW"/>
</dbReference>
<feature type="domain" description="FLYWCH-type" evidence="4">
    <location>
        <begin position="98"/>
        <end position="151"/>
    </location>
</feature>
<dbReference type="Gene3D" id="2.20.25.240">
    <property type="match status" value="1"/>
</dbReference>
<reference evidence="6" key="1">
    <citation type="submission" date="2010-06" db="EMBL/GenBank/DDBJ databases">
        <authorList>
            <person name="Jiang H."/>
            <person name="Abraham K."/>
            <person name="Ali S."/>
            <person name="Alsbrooks S.L."/>
            <person name="Anim B.N."/>
            <person name="Anosike U.S."/>
            <person name="Attaway T."/>
            <person name="Bandaranaike D.P."/>
            <person name="Battles P.K."/>
            <person name="Bell S.N."/>
            <person name="Bell A.V."/>
            <person name="Beltran B."/>
            <person name="Bickham C."/>
            <person name="Bustamante Y."/>
            <person name="Caleb T."/>
            <person name="Canada A."/>
            <person name="Cardenas V."/>
            <person name="Carter K."/>
            <person name="Chacko J."/>
            <person name="Chandrabose M.N."/>
            <person name="Chavez D."/>
            <person name="Chavez A."/>
            <person name="Chen L."/>
            <person name="Chu H.-S."/>
            <person name="Claassen K.J."/>
            <person name="Cockrell R."/>
            <person name="Collins M."/>
            <person name="Cooper J.A."/>
            <person name="Cree A."/>
            <person name="Curry S.M."/>
            <person name="Da Y."/>
            <person name="Dao M.D."/>
            <person name="Das B."/>
            <person name="Davila M.-L."/>
            <person name="Davy-Carroll L."/>
            <person name="Denson S."/>
            <person name="Dinh H."/>
            <person name="Ebong V.E."/>
            <person name="Edwards J.R."/>
            <person name="Egan A."/>
            <person name="El-Daye J."/>
            <person name="Escobedo L."/>
            <person name="Fernandez S."/>
            <person name="Fernando P.R."/>
            <person name="Flagg N."/>
            <person name="Forbes L.D."/>
            <person name="Fowler R.G."/>
            <person name="Fu Q."/>
            <person name="Gabisi R.A."/>
            <person name="Ganer J."/>
            <person name="Garbino Pronczuk A."/>
            <person name="Garcia R.M."/>
            <person name="Garner T."/>
            <person name="Garrett T.E."/>
            <person name="Gonzalez D.A."/>
            <person name="Hamid H."/>
            <person name="Hawkins E.S."/>
            <person name="Hirani K."/>
            <person name="Hogues M.E."/>
            <person name="Hollins B."/>
            <person name="Hsiao C.-H."/>
            <person name="Jabil R."/>
            <person name="James M.L."/>
            <person name="Jhangiani S.N."/>
            <person name="Johnson B."/>
            <person name="Johnson Q."/>
            <person name="Joshi V."/>
            <person name="Kalu J.B."/>
            <person name="Kam C."/>
            <person name="Kashfia A."/>
            <person name="Keebler J."/>
            <person name="Kisamo H."/>
            <person name="Kovar C.L."/>
            <person name="Lago L.A."/>
            <person name="Lai C.-Y."/>
            <person name="Laidlaw J."/>
            <person name="Lara F."/>
            <person name="Le T.-K."/>
            <person name="Lee S.L."/>
            <person name="Legall F.H."/>
            <person name="Lemon S.J."/>
            <person name="Lewis L.R."/>
            <person name="Li B."/>
            <person name="Liu Y."/>
            <person name="Liu Y.-S."/>
            <person name="Lopez J."/>
            <person name="Lozado R.J."/>
            <person name="Lu J."/>
            <person name="Madu R.C."/>
            <person name="Maheshwari M."/>
            <person name="Maheshwari R."/>
            <person name="Malloy K."/>
            <person name="Martinez E."/>
            <person name="Mathew T."/>
            <person name="Mercado I.C."/>
            <person name="Mercado C."/>
            <person name="Meyer B."/>
            <person name="Montgomery K."/>
            <person name="Morgan M.B."/>
            <person name="Munidasa M."/>
            <person name="Nazareth L.V."/>
            <person name="Nelson J."/>
            <person name="Ng B.M."/>
            <person name="Nguyen N.B."/>
            <person name="Nguyen P.Q."/>
            <person name="Nguyen T."/>
            <person name="Obregon M."/>
            <person name="Okwuonu G.O."/>
            <person name="Onwere C.G."/>
            <person name="Orozco G."/>
            <person name="Parra A."/>
            <person name="Patel S."/>
            <person name="Patil S."/>
            <person name="Perez A."/>
            <person name="Perez Y."/>
            <person name="Pham C."/>
            <person name="Primus E.L."/>
            <person name="Pu L.-L."/>
            <person name="Puazo M."/>
            <person name="Qin X."/>
            <person name="Quiroz J.B."/>
            <person name="Reese J."/>
            <person name="Richards S."/>
            <person name="Rives C.M."/>
            <person name="Robberts R."/>
            <person name="Ruiz S.J."/>
            <person name="Ruiz M.J."/>
            <person name="Santibanez J."/>
            <person name="Schneider B.W."/>
            <person name="Sisson I."/>
            <person name="Smith M."/>
            <person name="Sodergren E."/>
            <person name="Song X.-Z."/>
            <person name="Song B.B."/>
            <person name="Summersgill H."/>
            <person name="Thelus R."/>
            <person name="Thornton R.D."/>
            <person name="Trejos Z.Y."/>
            <person name="Usmani K."/>
            <person name="Vattathil S."/>
            <person name="Villasana D."/>
            <person name="Walker D.L."/>
            <person name="Wang S."/>
            <person name="Wang K."/>
            <person name="White C.S."/>
            <person name="Williams A.C."/>
            <person name="Williamson J."/>
            <person name="Wilson K."/>
            <person name="Woghiren I.O."/>
            <person name="Woodworth J.R."/>
            <person name="Worley K.C."/>
            <person name="Wright R.A."/>
            <person name="Wu W."/>
            <person name="Young L."/>
            <person name="Zhang L."/>
            <person name="Zhang J."/>
            <person name="Zhu Y."/>
            <person name="Muzny D.M."/>
            <person name="Weinstock G."/>
            <person name="Gibbs R.A."/>
        </authorList>
    </citation>
    <scope>NUCLEOTIDE SEQUENCE [LARGE SCALE GENOMIC DNA]</scope>
    <source>
        <strain evidence="6">LSR1</strain>
    </source>
</reference>
<reference evidence="5" key="2">
    <citation type="submission" date="2022-06" db="UniProtKB">
        <authorList>
            <consortium name="EnsemblMetazoa"/>
        </authorList>
    </citation>
    <scope>IDENTIFICATION</scope>
</reference>
<dbReference type="GeneID" id="115033246"/>
<evidence type="ECO:0000313" key="5">
    <source>
        <dbReference type="EnsemblMetazoa" id="XP_029341356.1"/>
    </source>
</evidence>
<evidence type="ECO:0000256" key="2">
    <source>
        <dbReference type="ARBA" id="ARBA00022771"/>
    </source>
</evidence>
<keyword evidence="6" id="KW-1185">Reference proteome</keyword>
<organism evidence="5 6">
    <name type="scientific">Acyrthosiphon pisum</name>
    <name type="common">Pea aphid</name>
    <dbReference type="NCBI Taxonomy" id="7029"/>
    <lineage>
        <taxon>Eukaryota</taxon>
        <taxon>Metazoa</taxon>
        <taxon>Ecdysozoa</taxon>
        <taxon>Arthropoda</taxon>
        <taxon>Hexapoda</taxon>
        <taxon>Insecta</taxon>
        <taxon>Pterygota</taxon>
        <taxon>Neoptera</taxon>
        <taxon>Paraneoptera</taxon>
        <taxon>Hemiptera</taxon>
        <taxon>Sternorrhyncha</taxon>
        <taxon>Aphidomorpha</taxon>
        <taxon>Aphidoidea</taxon>
        <taxon>Aphididae</taxon>
        <taxon>Macrosiphini</taxon>
        <taxon>Acyrthosiphon</taxon>
    </lineage>
</organism>
<dbReference type="AlphaFoldDB" id="A0A8R2NJL2"/>
<proteinExistence type="predicted"/>
<dbReference type="Proteomes" id="UP000007819">
    <property type="component" value="Chromosome X"/>
</dbReference>
<sequence length="250" mass="28909">MYMYMGSFHTQYGPPFISYPVILFKSKCYILHIVELMDLDVFDDEVEEEGVIGEEEEYDDFEEDNDGQLANIQHQRAETFIILPGVRLNSTVIMDNLNYRYYKNGARNDKTYLECENQKNVAVHCPSTAWVRTTDIKKGNGDIMTRLQHNHFPPNIDIPMVHLRRSIGLAGTSTGNLATSIRQIYNREVVLNPEGAQNYTHLRFCLNKMRRRRRPKNPTTIDQLADILIDASTSTSYISTLQRPSSMFMK</sequence>